<evidence type="ECO:0000313" key="3">
    <source>
        <dbReference type="Proteomes" id="UP000574390"/>
    </source>
</evidence>
<evidence type="ECO:0000313" key="2">
    <source>
        <dbReference type="EMBL" id="KAF4703422.1"/>
    </source>
</evidence>
<feature type="compositionally biased region" description="Polar residues" evidence="1">
    <location>
        <begin position="12"/>
        <end position="23"/>
    </location>
</feature>
<feature type="non-terminal residue" evidence="2">
    <location>
        <position position="1"/>
    </location>
</feature>
<feature type="region of interest" description="Disordered" evidence="1">
    <location>
        <begin position="1"/>
        <end position="49"/>
    </location>
</feature>
<sequence>MKSRSIRENFLRWSQTGGESRSQLPPPPPVTPSTGVEGQQAEGDLPEEGVAREELVEEVEGGGGAKAALDA</sequence>
<dbReference type="Proteomes" id="UP000574390">
    <property type="component" value="Unassembled WGS sequence"/>
</dbReference>
<evidence type="ECO:0000256" key="1">
    <source>
        <dbReference type="SAM" id="MobiDB-lite"/>
    </source>
</evidence>
<proteinExistence type="predicted"/>
<protein>
    <submittedName>
        <fullName evidence="2">Uncharacterized protein</fullName>
    </submittedName>
</protein>
<accession>A0A7J6Q5C8</accession>
<organism evidence="2 3">
    <name type="scientific">Perkinsus olseni</name>
    <name type="common">Perkinsus atlanticus</name>
    <dbReference type="NCBI Taxonomy" id="32597"/>
    <lineage>
        <taxon>Eukaryota</taxon>
        <taxon>Sar</taxon>
        <taxon>Alveolata</taxon>
        <taxon>Perkinsozoa</taxon>
        <taxon>Perkinsea</taxon>
        <taxon>Perkinsida</taxon>
        <taxon>Perkinsidae</taxon>
        <taxon>Perkinsus</taxon>
    </lineage>
</organism>
<name>A0A7J6Q5C8_PEROL</name>
<dbReference type="AlphaFoldDB" id="A0A7J6Q5C8"/>
<gene>
    <name evidence="2" type="ORF">FOZ62_014663</name>
</gene>
<comment type="caution">
    <text evidence="2">The sequence shown here is derived from an EMBL/GenBank/DDBJ whole genome shotgun (WGS) entry which is preliminary data.</text>
</comment>
<dbReference type="EMBL" id="JABANM010032144">
    <property type="protein sequence ID" value="KAF4703422.1"/>
    <property type="molecule type" value="Genomic_DNA"/>
</dbReference>
<reference evidence="2 3" key="1">
    <citation type="submission" date="2020-04" db="EMBL/GenBank/DDBJ databases">
        <title>Perkinsus olseni comparative genomics.</title>
        <authorList>
            <person name="Bogema D.R."/>
        </authorList>
    </citation>
    <scope>NUCLEOTIDE SEQUENCE [LARGE SCALE GENOMIC DNA]</scope>
    <source>
        <strain evidence="2">ATCC PRA-205</strain>
    </source>
</reference>
<feature type="compositionally biased region" description="Basic and acidic residues" evidence="1">
    <location>
        <begin position="1"/>
        <end position="10"/>
    </location>
</feature>